<evidence type="ECO:0000259" key="6">
    <source>
        <dbReference type="SMART" id="SM00534"/>
    </source>
</evidence>
<evidence type="ECO:0000256" key="1">
    <source>
        <dbReference type="ARBA" id="ARBA00022741"/>
    </source>
</evidence>
<dbReference type="CDD" id="cd03283">
    <property type="entry name" value="ABC_MutS-like"/>
    <property type="match status" value="1"/>
</dbReference>
<reference evidence="7 8" key="1">
    <citation type="submission" date="2020-01" db="EMBL/GenBank/DDBJ databases">
        <title>Genomes assembled from Gulf of Kutch pelagic sediment metagenomes.</title>
        <authorList>
            <person name="Chandrashekar M."/>
            <person name="Mahajan M.S."/>
            <person name="Dave K.J."/>
            <person name="Vatsa P."/>
            <person name="Nathani N.M."/>
        </authorList>
    </citation>
    <scope>NUCLEOTIDE SEQUENCE [LARGE SCALE GENOMIC DNA]</scope>
    <source>
        <strain evidence="7">KS3-K002</strain>
    </source>
</reference>
<dbReference type="InterPro" id="IPR027417">
    <property type="entry name" value="P-loop_NTPase"/>
</dbReference>
<dbReference type="Gene3D" id="3.40.50.300">
    <property type="entry name" value="P-loop containing nucleotide triphosphate hydrolases"/>
    <property type="match status" value="1"/>
</dbReference>
<sequence>MATNAPDVDRSYRERADRFAQRRDAYAARARAIGHARLISFLAAGAAFAWLLEPGGIVALEITAAGALLCLFIGLVVYQHRVDDRRRWHEDMAALNREALARRDRDWAALPDHPRIGRDSTPPFADDLDLFGTASLFGLLGTVATPPGVARLQSWMLQTASAETVARRQGGVRQLAPHIDVRQEVTAAGRRIATANLAGVERFLAWAESEPWLASRRWVIWTARALTLATVALVVANVLGVVSYQAWLAAIAVNLAFSHTVGKGIHRTFDRAFTRESAFKSYARIFELFVATPFSAPRLQELQSELIAGDAIAHREIERLHRLLSLSEVRFSMPYVAIQAFSLWDFHVLARLEGWQVRAGHRARRWLDALAELDAIAALAALHYDNPDWAFPVVRPQKRPVIGAAGLGHPLIPDDRRVVNDVSIGPPGTFLLVTGSNMSGKSTLLRAIGTNVILARAGAPVCATSMRLPPIALETSMRVHDSLQAGLSHFMAELERLKRVVAAARQAGSDPDVTLLYLLDDIFQGTNTAERQIAARKVVDHLLEAGAIGAVTSHDLALADTDRLSGACDPVHFTESIVDAAEGPRITFDYKLQPGIATSRNALRLLEIVGLGSSTDGPPTANDSRPWSPEAADTGPDRQQKGE</sequence>
<dbReference type="EMBL" id="JAACAK010000018">
    <property type="protein sequence ID" value="NIR74016.1"/>
    <property type="molecule type" value="Genomic_DNA"/>
</dbReference>
<dbReference type="Proteomes" id="UP000702544">
    <property type="component" value="Unassembled WGS sequence"/>
</dbReference>
<accession>A0AAE4Z8A4</accession>
<keyword evidence="1" id="KW-0547">Nucleotide-binding</keyword>
<evidence type="ECO:0000256" key="5">
    <source>
        <dbReference type="SAM" id="Phobius"/>
    </source>
</evidence>
<evidence type="ECO:0000256" key="4">
    <source>
        <dbReference type="SAM" id="MobiDB-lite"/>
    </source>
</evidence>
<dbReference type="Pfam" id="PF00488">
    <property type="entry name" value="MutS_V"/>
    <property type="match status" value="1"/>
</dbReference>
<dbReference type="GO" id="GO:0006298">
    <property type="term" value="P:mismatch repair"/>
    <property type="evidence" value="ECO:0007669"/>
    <property type="project" value="InterPro"/>
</dbReference>
<dbReference type="InterPro" id="IPR045076">
    <property type="entry name" value="MutS"/>
</dbReference>
<feature type="transmembrane region" description="Helical" evidence="5">
    <location>
        <begin position="225"/>
        <end position="247"/>
    </location>
</feature>
<gene>
    <name evidence="7" type="ORF">GWO12_02695</name>
</gene>
<feature type="region of interest" description="Disordered" evidence="4">
    <location>
        <begin position="613"/>
        <end position="643"/>
    </location>
</feature>
<evidence type="ECO:0000256" key="3">
    <source>
        <dbReference type="ARBA" id="ARBA00023125"/>
    </source>
</evidence>
<dbReference type="SUPFAM" id="SSF52540">
    <property type="entry name" value="P-loop containing nucleoside triphosphate hydrolases"/>
    <property type="match status" value="1"/>
</dbReference>
<feature type="transmembrane region" description="Helical" evidence="5">
    <location>
        <begin position="32"/>
        <end position="51"/>
    </location>
</feature>
<keyword evidence="3" id="KW-0238">DNA-binding</keyword>
<keyword evidence="2" id="KW-0067">ATP-binding</keyword>
<feature type="transmembrane region" description="Helical" evidence="5">
    <location>
        <begin position="57"/>
        <end position="78"/>
    </location>
</feature>
<dbReference type="GO" id="GO:0005829">
    <property type="term" value="C:cytosol"/>
    <property type="evidence" value="ECO:0007669"/>
    <property type="project" value="TreeGrafter"/>
</dbReference>
<dbReference type="InterPro" id="IPR000432">
    <property type="entry name" value="DNA_mismatch_repair_MutS_C"/>
</dbReference>
<proteinExistence type="predicted"/>
<dbReference type="GO" id="GO:0140664">
    <property type="term" value="F:ATP-dependent DNA damage sensor activity"/>
    <property type="evidence" value="ECO:0007669"/>
    <property type="project" value="InterPro"/>
</dbReference>
<keyword evidence="5" id="KW-0812">Transmembrane</keyword>
<dbReference type="PANTHER" id="PTHR11361">
    <property type="entry name" value="DNA MISMATCH REPAIR PROTEIN MUTS FAMILY MEMBER"/>
    <property type="match status" value="1"/>
</dbReference>
<organism evidence="7 8">
    <name type="scientific">Candidatus Kutchimonas denitrificans</name>
    <dbReference type="NCBI Taxonomy" id="3056748"/>
    <lineage>
        <taxon>Bacteria</taxon>
        <taxon>Pseudomonadati</taxon>
        <taxon>Gemmatimonadota</taxon>
        <taxon>Gemmatimonadia</taxon>
        <taxon>Candidatus Palauibacterales</taxon>
        <taxon>Candidatus Palauibacteraceae</taxon>
        <taxon>Candidatus Kutchimonas</taxon>
    </lineage>
</organism>
<protein>
    <recommendedName>
        <fullName evidence="6">DNA mismatch repair proteins mutS family domain-containing protein</fullName>
    </recommendedName>
</protein>
<feature type="compositionally biased region" description="Polar residues" evidence="4">
    <location>
        <begin position="613"/>
        <end position="625"/>
    </location>
</feature>
<comment type="caution">
    <text evidence="7">The sequence shown here is derived from an EMBL/GenBank/DDBJ whole genome shotgun (WGS) entry which is preliminary data.</text>
</comment>
<keyword evidence="5" id="KW-1133">Transmembrane helix</keyword>
<dbReference type="PANTHER" id="PTHR11361:SF99">
    <property type="entry name" value="DNA MISMATCH REPAIR PROTEIN"/>
    <property type="match status" value="1"/>
</dbReference>
<name>A0AAE4Z8A4_9BACT</name>
<dbReference type="GO" id="GO:0005524">
    <property type="term" value="F:ATP binding"/>
    <property type="evidence" value="ECO:0007669"/>
    <property type="project" value="UniProtKB-KW"/>
</dbReference>
<evidence type="ECO:0000313" key="7">
    <source>
        <dbReference type="EMBL" id="NIR74016.1"/>
    </source>
</evidence>
<keyword evidence="5" id="KW-0472">Membrane</keyword>
<dbReference type="AlphaFoldDB" id="A0AAE4Z8A4"/>
<evidence type="ECO:0000256" key="2">
    <source>
        <dbReference type="ARBA" id="ARBA00022840"/>
    </source>
</evidence>
<dbReference type="SMART" id="SM00534">
    <property type="entry name" value="MUTSac"/>
    <property type="match status" value="1"/>
</dbReference>
<dbReference type="GO" id="GO:0030983">
    <property type="term" value="F:mismatched DNA binding"/>
    <property type="evidence" value="ECO:0007669"/>
    <property type="project" value="InterPro"/>
</dbReference>
<feature type="domain" description="DNA mismatch repair proteins mutS family" evidence="6">
    <location>
        <begin position="428"/>
        <end position="617"/>
    </location>
</feature>
<evidence type="ECO:0000313" key="8">
    <source>
        <dbReference type="Proteomes" id="UP000702544"/>
    </source>
</evidence>